<dbReference type="EMBL" id="JACEEZ010016004">
    <property type="protein sequence ID" value="KAG0718475.1"/>
    <property type="molecule type" value="Genomic_DNA"/>
</dbReference>
<dbReference type="Proteomes" id="UP000770661">
    <property type="component" value="Unassembled WGS sequence"/>
</dbReference>
<comment type="caution">
    <text evidence="2">The sequence shown here is derived from an EMBL/GenBank/DDBJ whole genome shotgun (WGS) entry which is preliminary data.</text>
</comment>
<name>A0A8J4YBU4_CHIOP</name>
<gene>
    <name evidence="2" type="ORF">GWK47_007636</name>
</gene>
<evidence type="ECO:0000313" key="2">
    <source>
        <dbReference type="EMBL" id="KAG0718475.1"/>
    </source>
</evidence>
<proteinExistence type="predicted"/>
<keyword evidence="3" id="KW-1185">Reference proteome</keyword>
<accession>A0A8J4YBU4</accession>
<organism evidence="2 3">
    <name type="scientific">Chionoecetes opilio</name>
    <name type="common">Atlantic snow crab</name>
    <name type="synonym">Cancer opilio</name>
    <dbReference type="NCBI Taxonomy" id="41210"/>
    <lineage>
        <taxon>Eukaryota</taxon>
        <taxon>Metazoa</taxon>
        <taxon>Ecdysozoa</taxon>
        <taxon>Arthropoda</taxon>
        <taxon>Crustacea</taxon>
        <taxon>Multicrustacea</taxon>
        <taxon>Malacostraca</taxon>
        <taxon>Eumalacostraca</taxon>
        <taxon>Eucarida</taxon>
        <taxon>Decapoda</taxon>
        <taxon>Pleocyemata</taxon>
        <taxon>Brachyura</taxon>
        <taxon>Eubrachyura</taxon>
        <taxon>Majoidea</taxon>
        <taxon>Majidae</taxon>
        <taxon>Chionoecetes</taxon>
    </lineage>
</organism>
<protein>
    <submittedName>
        <fullName evidence="2">Uncharacterized protein</fullName>
    </submittedName>
</protein>
<dbReference type="AlphaFoldDB" id="A0A8J4YBU4"/>
<evidence type="ECO:0000256" key="1">
    <source>
        <dbReference type="SAM" id="MobiDB-lite"/>
    </source>
</evidence>
<evidence type="ECO:0000313" key="3">
    <source>
        <dbReference type="Proteomes" id="UP000770661"/>
    </source>
</evidence>
<sequence>MVLGTTAYTVIARDARRPDRSIVTPPPGRGTLGPGTCRTCRVTLQPGSIVATLHNPSLMSMRHNATQLKSHCALTGRAGFTTHYGTGQASLSPIKAPLSLIPLVQLEPTTTAPIAQHLAAPLLPCHTTRVTPHLCSLKALLHHGRHRASHRHSSRSRLALRTARGPRRCSNHSSERFMKPVLLIDYT</sequence>
<feature type="region of interest" description="Disordered" evidence="1">
    <location>
        <begin position="145"/>
        <end position="172"/>
    </location>
</feature>
<reference evidence="2" key="1">
    <citation type="submission" date="2020-07" db="EMBL/GenBank/DDBJ databases">
        <title>The High-quality genome of the commercially important snow crab, Chionoecetes opilio.</title>
        <authorList>
            <person name="Jeong J.-H."/>
            <person name="Ryu S."/>
        </authorList>
    </citation>
    <scope>NUCLEOTIDE SEQUENCE</scope>
    <source>
        <strain evidence="2">MADBK_172401_WGS</strain>
        <tissue evidence="2">Digestive gland</tissue>
    </source>
</reference>
<feature type="compositionally biased region" description="Basic residues" evidence="1">
    <location>
        <begin position="145"/>
        <end position="155"/>
    </location>
</feature>